<dbReference type="InterPro" id="IPR036388">
    <property type="entry name" value="WH-like_DNA-bd_sf"/>
</dbReference>
<reference evidence="7 8" key="1">
    <citation type="submission" date="2022-10" db="EMBL/GenBank/DDBJ databases">
        <title>Janthinobacterium sp. hw3 Genome sequencing.</title>
        <authorList>
            <person name="Park S."/>
        </authorList>
    </citation>
    <scope>NUCLEOTIDE SEQUENCE [LARGE SCALE GENOMIC DNA]</scope>
    <source>
        <strain evidence="8">hw3</strain>
    </source>
</reference>
<dbReference type="InterPro" id="IPR000835">
    <property type="entry name" value="HTH_MarR-typ"/>
</dbReference>
<dbReference type="InterPro" id="IPR023187">
    <property type="entry name" value="Tscrpt_reg_MarR-type_CS"/>
</dbReference>
<dbReference type="InterPro" id="IPR039422">
    <property type="entry name" value="MarR/SlyA-like"/>
</dbReference>
<keyword evidence="4" id="KW-0804">Transcription</keyword>
<evidence type="ECO:0000256" key="2">
    <source>
        <dbReference type="ARBA" id="ARBA00023026"/>
    </source>
</evidence>
<dbReference type="PANTHER" id="PTHR33164:SF43">
    <property type="entry name" value="HTH-TYPE TRANSCRIPTIONAL REPRESSOR YETL"/>
    <property type="match status" value="1"/>
</dbReference>
<evidence type="ECO:0000256" key="1">
    <source>
        <dbReference type="ARBA" id="ARBA00023015"/>
    </source>
</evidence>
<dbReference type="Pfam" id="PF22381">
    <property type="entry name" value="Staph_reg_Sar_Rot"/>
    <property type="match status" value="1"/>
</dbReference>
<gene>
    <name evidence="7" type="ORF">OIK44_08190</name>
</gene>
<organism evidence="7 8">
    <name type="scientific">Janthinobacterium fluminis</name>
    <dbReference type="NCBI Taxonomy" id="2987524"/>
    <lineage>
        <taxon>Bacteria</taxon>
        <taxon>Pseudomonadati</taxon>
        <taxon>Pseudomonadota</taxon>
        <taxon>Betaproteobacteria</taxon>
        <taxon>Burkholderiales</taxon>
        <taxon>Oxalobacteraceae</taxon>
        <taxon>Janthinobacterium</taxon>
    </lineage>
</organism>
<evidence type="ECO:0000259" key="6">
    <source>
        <dbReference type="PROSITE" id="PS50995"/>
    </source>
</evidence>
<evidence type="ECO:0000313" key="7">
    <source>
        <dbReference type="EMBL" id="MDC8757563.1"/>
    </source>
</evidence>
<feature type="domain" description="HTH marR-type" evidence="6">
    <location>
        <begin position="22"/>
        <end position="159"/>
    </location>
</feature>
<dbReference type="SMART" id="SM00347">
    <property type="entry name" value="HTH_MARR"/>
    <property type="match status" value="1"/>
</dbReference>
<evidence type="ECO:0000256" key="3">
    <source>
        <dbReference type="ARBA" id="ARBA00023125"/>
    </source>
</evidence>
<evidence type="ECO:0000256" key="4">
    <source>
        <dbReference type="ARBA" id="ARBA00023163"/>
    </source>
</evidence>
<dbReference type="PANTHER" id="PTHR33164">
    <property type="entry name" value="TRANSCRIPTIONAL REGULATOR, MARR FAMILY"/>
    <property type="match status" value="1"/>
</dbReference>
<accession>A0ABT5JXV0</accession>
<dbReference type="EMBL" id="JAQQXR010000002">
    <property type="protein sequence ID" value="MDC8757563.1"/>
    <property type="molecule type" value="Genomic_DNA"/>
</dbReference>
<keyword evidence="8" id="KW-1185">Reference proteome</keyword>
<protein>
    <recommendedName>
        <fullName evidence="5">HTH-type transcriptional regulator MgrA</fullName>
    </recommendedName>
</protein>
<dbReference type="PROSITE" id="PS50995">
    <property type="entry name" value="HTH_MARR_2"/>
    <property type="match status" value="1"/>
</dbReference>
<dbReference type="Gene3D" id="1.10.10.10">
    <property type="entry name" value="Winged helix-like DNA-binding domain superfamily/Winged helix DNA-binding domain"/>
    <property type="match status" value="1"/>
</dbReference>
<keyword evidence="1" id="KW-0805">Transcription regulation</keyword>
<name>A0ABT5JXV0_9BURK</name>
<keyword evidence="2" id="KW-0843">Virulence</keyword>
<dbReference type="InterPro" id="IPR055166">
    <property type="entry name" value="Transc_reg_Sar_Rot_HTH"/>
</dbReference>
<evidence type="ECO:0000313" key="8">
    <source>
        <dbReference type="Proteomes" id="UP001221208"/>
    </source>
</evidence>
<dbReference type="PROSITE" id="PS01117">
    <property type="entry name" value="HTH_MARR_1"/>
    <property type="match status" value="1"/>
</dbReference>
<comment type="caution">
    <text evidence="7">The sequence shown here is derived from an EMBL/GenBank/DDBJ whole genome shotgun (WGS) entry which is preliminary data.</text>
</comment>
<proteinExistence type="predicted"/>
<sequence>MNAFDATYARLQNIRTRMPEFPLELVRLIRMTYHIQKGMKDLTNATLKKYDLVDASYMVLAVLYGTEGESSNACTLGMACHEKPANLTRVCNDLEERGLIHRGSRPGDRRSVMISLSDRGRALIEEIMPQVCAKTTQAYDGFSAEELQQMERIFARQLRNLNNIT</sequence>
<dbReference type="RefSeq" id="WP_273670234.1">
    <property type="nucleotide sequence ID" value="NZ_JAQQXR010000002.1"/>
</dbReference>
<keyword evidence="3" id="KW-0238">DNA-binding</keyword>
<dbReference type="SUPFAM" id="SSF46785">
    <property type="entry name" value="Winged helix' DNA-binding domain"/>
    <property type="match status" value="1"/>
</dbReference>
<dbReference type="PRINTS" id="PR00598">
    <property type="entry name" value="HTHMARR"/>
</dbReference>
<evidence type="ECO:0000256" key="5">
    <source>
        <dbReference type="ARBA" id="ARBA00040307"/>
    </source>
</evidence>
<dbReference type="Proteomes" id="UP001221208">
    <property type="component" value="Unassembled WGS sequence"/>
</dbReference>
<dbReference type="InterPro" id="IPR036390">
    <property type="entry name" value="WH_DNA-bd_sf"/>
</dbReference>